<reference evidence="1" key="1">
    <citation type="journal article" date="2021" name="Proc. Natl. Acad. Sci. U.S.A.">
        <title>A Catalog of Tens of Thousands of Viruses from Human Metagenomes Reveals Hidden Associations with Chronic Diseases.</title>
        <authorList>
            <person name="Tisza M.J."/>
            <person name="Buck C.B."/>
        </authorList>
    </citation>
    <scope>NUCLEOTIDE SEQUENCE</scope>
    <source>
        <strain evidence="1">Ctiuu37</strain>
    </source>
</reference>
<proteinExistence type="predicted"/>
<protein>
    <submittedName>
        <fullName evidence="1">Helix-turn-helix domain protein</fullName>
    </submittedName>
</protein>
<dbReference type="EMBL" id="BK016214">
    <property type="protein sequence ID" value="DAG02762.1"/>
    <property type="molecule type" value="Genomic_DNA"/>
</dbReference>
<accession>A0A8S5V7N8</accession>
<dbReference type="Gene3D" id="1.10.10.60">
    <property type="entry name" value="Homeodomain-like"/>
    <property type="match status" value="1"/>
</dbReference>
<evidence type="ECO:0000313" key="1">
    <source>
        <dbReference type="EMBL" id="DAG02762.1"/>
    </source>
</evidence>
<organism evidence="1">
    <name type="scientific">Siphoviridae sp. ctiuu37</name>
    <dbReference type="NCBI Taxonomy" id="2825628"/>
    <lineage>
        <taxon>Viruses</taxon>
        <taxon>Duplodnaviria</taxon>
        <taxon>Heunggongvirae</taxon>
        <taxon>Uroviricota</taxon>
        <taxon>Caudoviricetes</taxon>
    </lineage>
</organism>
<sequence>MKKIPEEMENLILEMLQKGEKYKAITERTGVTETTVRRVARDNGICRRKRNVEKGNNYPPELMEEWDRVRIEILKKG</sequence>
<name>A0A8S5V7N8_9CAUD</name>